<protein>
    <submittedName>
        <fullName evidence="2">Glycosyltransferase family 2 protein</fullName>
    </submittedName>
</protein>
<dbReference type="InterPro" id="IPR029044">
    <property type="entry name" value="Nucleotide-diphossugar_trans"/>
</dbReference>
<dbReference type="InterPro" id="IPR050256">
    <property type="entry name" value="Glycosyltransferase_2"/>
</dbReference>
<sequence length="251" mass="27336">MVDVTDQLFCKGISIIVPAYNEERLIGETLRAIRAGIQQWASHRGSSASIDNGAEAVEIIVVNDGSSDDTYDTAVSWADIIVTHPRSYGKGAALNTGCRMARGSILVFLDADLGSSAASFPLIVEPVWAGQADMVIAKLPKAVKPGGFGMVRRLAQFGVYRLSGFDPAAPLSGQRAIRSDVMKQIGRFGEGFGVEVGLTIDAVRLGYHVQECEATFSHRESGRDLRSWLHRGKQFSAVGRTLWERYRYPIC</sequence>
<feature type="domain" description="Glycosyltransferase 2-like" evidence="1">
    <location>
        <begin position="14"/>
        <end position="152"/>
    </location>
</feature>
<dbReference type="EMBL" id="JAOQIO010000095">
    <property type="protein sequence ID" value="MCU6795935.1"/>
    <property type="molecule type" value="Genomic_DNA"/>
</dbReference>
<dbReference type="CDD" id="cd04179">
    <property type="entry name" value="DPM_DPG-synthase_like"/>
    <property type="match status" value="1"/>
</dbReference>
<dbReference type="Gene3D" id="3.90.550.10">
    <property type="entry name" value="Spore Coat Polysaccharide Biosynthesis Protein SpsA, Chain A"/>
    <property type="match status" value="1"/>
</dbReference>
<organism evidence="2 3">
    <name type="scientific">Paenibacillus baimaensis</name>
    <dbReference type="NCBI Taxonomy" id="2982185"/>
    <lineage>
        <taxon>Bacteria</taxon>
        <taxon>Bacillati</taxon>
        <taxon>Bacillota</taxon>
        <taxon>Bacilli</taxon>
        <taxon>Bacillales</taxon>
        <taxon>Paenibacillaceae</taxon>
        <taxon>Paenibacillus</taxon>
    </lineage>
</organism>
<reference evidence="2 3" key="1">
    <citation type="submission" date="2022-09" db="EMBL/GenBank/DDBJ databases">
        <authorList>
            <person name="Han X.L."/>
            <person name="Wang Q."/>
            <person name="Lu T."/>
        </authorList>
    </citation>
    <scope>NUCLEOTIDE SEQUENCE [LARGE SCALE GENOMIC DNA]</scope>
    <source>
        <strain evidence="2 3">WQ 127069</strain>
    </source>
</reference>
<dbReference type="Proteomes" id="UP001652445">
    <property type="component" value="Unassembled WGS sequence"/>
</dbReference>
<gene>
    <name evidence="2" type="ORF">OB236_27830</name>
</gene>
<accession>A0ABT2UMQ8</accession>
<proteinExistence type="predicted"/>
<evidence type="ECO:0000313" key="3">
    <source>
        <dbReference type="Proteomes" id="UP001652445"/>
    </source>
</evidence>
<dbReference type="RefSeq" id="WP_262686809.1">
    <property type="nucleotide sequence ID" value="NZ_JAOQIO010000095.1"/>
</dbReference>
<comment type="caution">
    <text evidence="2">The sequence shown here is derived from an EMBL/GenBank/DDBJ whole genome shotgun (WGS) entry which is preliminary data.</text>
</comment>
<dbReference type="PANTHER" id="PTHR48090">
    <property type="entry name" value="UNDECAPRENYL-PHOSPHATE 4-DEOXY-4-FORMAMIDO-L-ARABINOSE TRANSFERASE-RELATED"/>
    <property type="match status" value="1"/>
</dbReference>
<dbReference type="SUPFAM" id="SSF53448">
    <property type="entry name" value="Nucleotide-diphospho-sugar transferases"/>
    <property type="match status" value="1"/>
</dbReference>
<dbReference type="InterPro" id="IPR001173">
    <property type="entry name" value="Glyco_trans_2-like"/>
</dbReference>
<name>A0ABT2UMQ8_9BACL</name>
<dbReference type="PANTHER" id="PTHR48090:SF7">
    <property type="entry name" value="RFBJ PROTEIN"/>
    <property type="match status" value="1"/>
</dbReference>
<evidence type="ECO:0000313" key="2">
    <source>
        <dbReference type="EMBL" id="MCU6795935.1"/>
    </source>
</evidence>
<dbReference type="Pfam" id="PF00535">
    <property type="entry name" value="Glycos_transf_2"/>
    <property type="match status" value="1"/>
</dbReference>
<evidence type="ECO:0000259" key="1">
    <source>
        <dbReference type="Pfam" id="PF00535"/>
    </source>
</evidence>
<keyword evidence="3" id="KW-1185">Reference proteome</keyword>